<dbReference type="NCBIfam" id="TIGR02450">
    <property type="entry name" value="TIGR02450 family Trp-rich protein"/>
    <property type="match status" value="1"/>
</dbReference>
<proteinExistence type="predicted"/>
<protein>
    <submittedName>
        <fullName evidence="1">Uncharacterized protein</fullName>
    </submittedName>
</protein>
<dbReference type="Proteomes" id="UP000886520">
    <property type="component" value="Chromosome 12"/>
</dbReference>
<comment type="caution">
    <text evidence="1">The sequence shown here is derived from an EMBL/GenBank/DDBJ whole genome shotgun (WGS) entry which is preliminary data.</text>
</comment>
<accession>A0A9D4UQT2</accession>
<gene>
    <name evidence="1" type="ORF">GOP47_0012496</name>
</gene>
<dbReference type="EMBL" id="JABFUD020000012">
    <property type="protein sequence ID" value="KAI5072390.1"/>
    <property type="molecule type" value="Genomic_DNA"/>
</dbReference>
<dbReference type="InterPro" id="IPR012663">
    <property type="entry name" value="CHP02450_Tryp"/>
</dbReference>
<keyword evidence="2" id="KW-1185">Reference proteome</keyword>
<evidence type="ECO:0000313" key="2">
    <source>
        <dbReference type="Proteomes" id="UP000886520"/>
    </source>
</evidence>
<reference evidence="1" key="1">
    <citation type="submission" date="2021-01" db="EMBL/GenBank/DDBJ databases">
        <title>Adiantum capillus-veneris genome.</title>
        <authorList>
            <person name="Fang Y."/>
            <person name="Liao Q."/>
        </authorList>
    </citation>
    <scope>NUCLEOTIDE SEQUENCE</scope>
    <source>
        <strain evidence="1">H3</strain>
        <tissue evidence="1">Leaf</tissue>
    </source>
</reference>
<name>A0A9D4UQT2_ADICA</name>
<dbReference type="Pfam" id="PF09493">
    <property type="entry name" value="DUF2389"/>
    <property type="match status" value="1"/>
</dbReference>
<dbReference type="AlphaFoldDB" id="A0A9D4UQT2"/>
<dbReference type="OrthoDB" id="2946at2759"/>
<sequence>MPLAGMVVKTLPHQDRFWRLPWHCKHPRKATFIRAFSKHSFVKPLTTIYPLAPCRFCRGEGTLTCEDCGGKGLLGKGGYHAKNRVDIPRIVGSKWTAMEKTFGWRHFEVACKQKGGRDWFLELVATCDPETRFWLNAKNLKDREMWSMGWLQKEHIFAAQENRTTCKACKGAGRLSCNACGHEDKQEDIINV</sequence>
<evidence type="ECO:0000313" key="1">
    <source>
        <dbReference type="EMBL" id="KAI5072390.1"/>
    </source>
</evidence>
<organism evidence="1 2">
    <name type="scientific">Adiantum capillus-veneris</name>
    <name type="common">Maidenhair fern</name>
    <dbReference type="NCBI Taxonomy" id="13818"/>
    <lineage>
        <taxon>Eukaryota</taxon>
        <taxon>Viridiplantae</taxon>
        <taxon>Streptophyta</taxon>
        <taxon>Embryophyta</taxon>
        <taxon>Tracheophyta</taxon>
        <taxon>Polypodiopsida</taxon>
        <taxon>Polypodiidae</taxon>
        <taxon>Polypodiales</taxon>
        <taxon>Pteridineae</taxon>
        <taxon>Pteridaceae</taxon>
        <taxon>Vittarioideae</taxon>
        <taxon>Adiantum</taxon>
    </lineage>
</organism>